<reference evidence="3 4" key="1">
    <citation type="submission" date="2019-05" db="EMBL/GenBank/DDBJ databases">
        <title>Emergence of the Ug99 lineage of the wheat stem rust pathogen through somatic hybridization.</title>
        <authorList>
            <person name="Li F."/>
            <person name="Upadhyaya N.M."/>
            <person name="Sperschneider J."/>
            <person name="Matny O."/>
            <person name="Nguyen-Phuc H."/>
            <person name="Mago R."/>
            <person name="Raley C."/>
            <person name="Miller M.E."/>
            <person name="Silverstein K.A.T."/>
            <person name="Henningsen E."/>
            <person name="Hirsch C.D."/>
            <person name="Visser B."/>
            <person name="Pretorius Z.A."/>
            <person name="Steffenson B.J."/>
            <person name="Schwessinger B."/>
            <person name="Dodds P.N."/>
            <person name="Figueroa M."/>
        </authorList>
    </citation>
    <scope>NUCLEOTIDE SEQUENCE [LARGE SCALE GENOMIC DNA]</scope>
    <source>
        <strain evidence="1">21-0</strain>
        <strain evidence="2 4">Ug99</strain>
    </source>
</reference>
<dbReference type="Proteomes" id="UP000325313">
    <property type="component" value="Unassembled WGS sequence"/>
</dbReference>
<sequence>MSDSESDFSLDPNTSGLIGTLEFMIDESKFALDLYDYQKVDVQSPAKLGQNEELLNGTKHTKLLLSIKEQLNSLVAALGLLDPTEEPIPDFHLALMFASTLDETLHTLDHTMGSVETRDENHENLLKHLKALRFSPLHDQICDLIKFDINMLFEWYLLFIESYKRPSKLSAKESEHQAKRGQRIIEGLTDCDRAIDDIIQWSKRSDFAILRQGWLKTIESLNETSERIEIQLNPKGKLPRIAGADDQRRAEDRYAEEIISGAGKSVILLLKLTRILSKKLMEITKNNSPLILDSKKIDCRALNLLADEPDSMSRAFDDFANFAQFSFRPIRNLALIRAQVNLSSEILEPIFLVLDSHVITLEDGIDHSSAKDHFNAWSLNMKDLWHKAANRFLEDLTVDDDWGPP</sequence>
<dbReference type="PANTHER" id="PTHR33069">
    <property type="entry name" value="CHROMOSOME 7, WHOLE GENOME SHOTGUN SEQUENCE-RELATED"/>
    <property type="match status" value="1"/>
</dbReference>
<dbReference type="EMBL" id="VSWC01000196">
    <property type="protein sequence ID" value="KAA1066256.1"/>
    <property type="molecule type" value="Genomic_DNA"/>
</dbReference>
<evidence type="ECO:0000313" key="2">
    <source>
        <dbReference type="EMBL" id="KAA1072733.1"/>
    </source>
</evidence>
<proteinExistence type="predicted"/>
<evidence type="ECO:0000313" key="3">
    <source>
        <dbReference type="Proteomes" id="UP000324748"/>
    </source>
</evidence>
<comment type="caution">
    <text evidence="2">The sequence shown here is derived from an EMBL/GenBank/DDBJ whole genome shotgun (WGS) entry which is preliminary data.</text>
</comment>
<dbReference type="OrthoDB" id="10278137at2759"/>
<evidence type="ECO:0000313" key="1">
    <source>
        <dbReference type="EMBL" id="KAA1066256.1"/>
    </source>
</evidence>
<dbReference type="Proteomes" id="UP000324748">
    <property type="component" value="Unassembled WGS sequence"/>
</dbReference>
<dbReference type="EMBL" id="VDEP01000477">
    <property type="protein sequence ID" value="KAA1072733.1"/>
    <property type="molecule type" value="Genomic_DNA"/>
</dbReference>
<evidence type="ECO:0000313" key="4">
    <source>
        <dbReference type="Proteomes" id="UP000325313"/>
    </source>
</evidence>
<name>A0A5B0M986_PUCGR</name>
<accession>A0A5B0M986</accession>
<gene>
    <name evidence="1" type="ORF">PGT21_026623</name>
    <name evidence="2" type="ORF">PGTUg99_024196</name>
</gene>
<organism evidence="2 4">
    <name type="scientific">Puccinia graminis f. sp. tritici</name>
    <dbReference type="NCBI Taxonomy" id="56615"/>
    <lineage>
        <taxon>Eukaryota</taxon>
        <taxon>Fungi</taxon>
        <taxon>Dikarya</taxon>
        <taxon>Basidiomycota</taxon>
        <taxon>Pucciniomycotina</taxon>
        <taxon>Pucciniomycetes</taxon>
        <taxon>Pucciniales</taxon>
        <taxon>Pucciniaceae</taxon>
        <taxon>Puccinia</taxon>
    </lineage>
</organism>
<dbReference type="AlphaFoldDB" id="A0A5B0M986"/>
<protein>
    <submittedName>
        <fullName evidence="2">Uncharacterized protein</fullName>
    </submittedName>
</protein>
<dbReference type="PANTHER" id="PTHR33069:SF3">
    <property type="entry name" value="DYNEIN HEAVY CHAIN TAIL DOMAIN-CONTAINING PROTEIN"/>
    <property type="match status" value="1"/>
</dbReference>
<keyword evidence="3" id="KW-1185">Reference proteome</keyword>